<dbReference type="Gene3D" id="1.10.100.10">
    <property type="entry name" value="Insulin-like"/>
    <property type="match status" value="1"/>
</dbReference>
<dbReference type="EMBL" id="CAJOBB010000377">
    <property type="protein sequence ID" value="CAF3665521.1"/>
    <property type="molecule type" value="Genomic_DNA"/>
</dbReference>
<comment type="caution">
    <text evidence="7">The sequence shown here is derived from an EMBL/GenBank/DDBJ whole genome shotgun (WGS) entry which is preliminary data.</text>
</comment>
<evidence type="ECO:0000259" key="3">
    <source>
        <dbReference type="SMART" id="SM00078"/>
    </source>
</evidence>
<dbReference type="PROSITE" id="PS00262">
    <property type="entry name" value="INSULIN"/>
    <property type="match status" value="1"/>
</dbReference>
<dbReference type="SUPFAM" id="SSF56994">
    <property type="entry name" value="Insulin-like"/>
    <property type="match status" value="1"/>
</dbReference>
<feature type="chain" id="PRO_5035693017" description="Insulin-like domain-containing protein" evidence="2">
    <location>
        <begin position="23"/>
        <end position="101"/>
    </location>
</feature>
<organism evidence="7 8">
    <name type="scientific">Adineta steineri</name>
    <dbReference type="NCBI Taxonomy" id="433720"/>
    <lineage>
        <taxon>Eukaryota</taxon>
        <taxon>Metazoa</taxon>
        <taxon>Spiralia</taxon>
        <taxon>Gnathifera</taxon>
        <taxon>Rotifera</taxon>
        <taxon>Eurotatoria</taxon>
        <taxon>Bdelloidea</taxon>
        <taxon>Adinetida</taxon>
        <taxon>Adinetidae</taxon>
        <taxon>Adineta</taxon>
    </lineage>
</organism>
<dbReference type="PRINTS" id="PR00276">
    <property type="entry name" value="INSULINFAMLY"/>
</dbReference>
<dbReference type="InterPro" id="IPR022353">
    <property type="entry name" value="Insulin_CS"/>
</dbReference>
<dbReference type="SMART" id="SM00078">
    <property type="entry name" value="IlGF"/>
    <property type="match status" value="1"/>
</dbReference>
<protein>
    <recommendedName>
        <fullName evidence="3">Insulin-like domain-containing protein</fullName>
    </recommendedName>
</protein>
<dbReference type="InterPro" id="IPR036438">
    <property type="entry name" value="Insulin-like_sf"/>
</dbReference>
<reference evidence="7" key="1">
    <citation type="submission" date="2021-02" db="EMBL/GenBank/DDBJ databases">
        <authorList>
            <person name="Nowell W R."/>
        </authorList>
    </citation>
    <scope>NUCLEOTIDE SEQUENCE</scope>
</reference>
<comment type="similarity">
    <text evidence="1">Belongs to the insulin family.</text>
</comment>
<dbReference type="EMBL" id="CAJOAY010000773">
    <property type="protein sequence ID" value="CAF3732258.1"/>
    <property type="molecule type" value="Genomic_DNA"/>
</dbReference>
<proteinExistence type="inferred from homology"/>
<dbReference type="PIRSF" id="PIRSF018431">
    <property type="entry name" value="Molluscan_insulin_rel_peptide"/>
    <property type="match status" value="1"/>
</dbReference>
<dbReference type="InterPro" id="IPR016179">
    <property type="entry name" value="Insulin-like"/>
</dbReference>
<gene>
    <name evidence="4" type="ORF">IZO911_LOCUS13643</name>
    <name evidence="6" type="ORF">KXQ929_LOCUS8611</name>
    <name evidence="7" type="ORF">OKA104_LOCUS14568</name>
    <name evidence="5" type="ORF">VCS650_LOCUS14166</name>
</gene>
<dbReference type="EMBL" id="CAJNON010000117">
    <property type="protein sequence ID" value="CAF0990424.1"/>
    <property type="molecule type" value="Genomic_DNA"/>
</dbReference>
<name>A0A818WX35_9BILA</name>
<dbReference type="GO" id="GO:0005576">
    <property type="term" value="C:extracellular region"/>
    <property type="evidence" value="ECO:0007669"/>
    <property type="project" value="InterPro"/>
</dbReference>
<evidence type="ECO:0000313" key="5">
    <source>
        <dbReference type="EMBL" id="CAF0990424.1"/>
    </source>
</evidence>
<dbReference type="OrthoDB" id="10019596at2759"/>
<feature type="domain" description="Insulin-like" evidence="3">
    <location>
        <begin position="41"/>
        <end position="101"/>
    </location>
</feature>
<dbReference type="EMBL" id="CAJNOE010000110">
    <property type="protein sequence ID" value="CAF0926918.1"/>
    <property type="molecule type" value="Genomic_DNA"/>
</dbReference>
<evidence type="ECO:0000313" key="8">
    <source>
        <dbReference type="Proteomes" id="UP000663881"/>
    </source>
</evidence>
<dbReference type="AlphaFoldDB" id="A0A818WX35"/>
<keyword evidence="2" id="KW-0732">Signal</keyword>
<dbReference type="InterPro" id="IPR022352">
    <property type="entry name" value="Ins/IGF/rlx"/>
</dbReference>
<sequence length="101" mass="11758">MFRALFFIFYILTILIISLTYGKNRTNENQQQQEQISSTSIQICGPALVRMLDMICNRARQLLMKKRQIIIDDDPYAQFNNTLIGDCCLQACTLKILLKYC</sequence>
<evidence type="ECO:0000313" key="7">
    <source>
        <dbReference type="EMBL" id="CAF3732258.1"/>
    </source>
</evidence>
<dbReference type="Proteomes" id="UP000663860">
    <property type="component" value="Unassembled WGS sequence"/>
</dbReference>
<dbReference type="Proteomes" id="UP000663891">
    <property type="component" value="Unassembled WGS sequence"/>
</dbReference>
<evidence type="ECO:0000313" key="6">
    <source>
        <dbReference type="EMBL" id="CAF3665521.1"/>
    </source>
</evidence>
<dbReference type="GO" id="GO:0005179">
    <property type="term" value="F:hormone activity"/>
    <property type="evidence" value="ECO:0007669"/>
    <property type="project" value="InterPro"/>
</dbReference>
<dbReference type="Proteomes" id="UP000663881">
    <property type="component" value="Unassembled WGS sequence"/>
</dbReference>
<feature type="signal peptide" evidence="2">
    <location>
        <begin position="1"/>
        <end position="22"/>
    </location>
</feature>
<dbReference type="Proteomes" id="UP000663868">
    <property type="component" value="Unassembled WGS sequence"/>
</dbReference>
<evidence type="ECO:0000256" key="1">
    <source>
        <dbReference type="ARBA" id="ARBA00009034"/>
    </source>
</evidence>
<evidence type="ECO:0000256" key="2">
    <source>
        <dbReference type="SAM" id="SignalP"/>
    </source>
</evidence>
<accession>A0A818WX35</accession>
<evidence type="ECO:0000313" key="4">
    <source>
        <dbReference type="EMBL" id="CAF0926918.1"/>
    </source>
</evidence>